<feature type="compositionally biased region" description="Basic and acidic residues" evidence="1">
    <location>
        <begin position="122"/>
        <end position="131"/>
    </location>
</feature>
<evidence type="ECO:0000313" key="3">
    <source>
        <dbReference type="Proteomes" id="UP000299102"/>
    </source>
</evidence>
<protein>
    <submittedName>
        <fullName evidence="2">Uncharacterized protein</fullName>
    </submittedName>
</protein>
<comment type="caution">
    <text evidence="2">The sequence shown here is derived from an EMBL/GenBank/DDBJ whole genome shotgun (WGS) entry which is preliminary data.</text>
</comment>
<organism evidence="2 3">
    <name type="scientific">Eumeta variegata</name>
    <name type="common">Bagworm moth</name>
    <name type="synonym">Eumeta japonica</name>
    <dbReference type="NCBI Taxonomy" id="151549"/>
    <lineage>
        <taxon>Eukaryota</taxon>
        <taxon>Metazoa</taxon>
        <taxon>Ecdysozoa</taxon>
        <taxon>Arthropoda</taxon>
        <taxon>Hexapoda</taxon>
        <taxon>Insecta</taxon>
        <taxon>Pterygota</taxon>
        <taxon>Neoptera</taxon>
        <taxon>Endopterygota</taxon>
        <taxon>Lepidoptera</taxon>
        <taxon>Glossata</taxon>
        <taxon>Ditrysia</taxon>
        <taxon>Tineoidea</taxon>
        <taxon>Psychidae</taxon>
        <taxon>Oiketicinae</taxon>
        <taxon>Eumeta</taxon>
    </lineage>
</organism>
<feature type="region of interest" description="Disordered" evidence="1">
    <location>
        <begin position="112"/>
        <end position="131"/>
    </location>
</feature>
<evidence type="ECO:0000313" key="2">
    <source>
        <dbReference type="EMBL" id="GBP74772.1"/>
    </source>
</evidence>
<dbReference type="Proteomes" id="UP000299102">
    <property type="component" value="Unassembled WGS sequence"/>
</dbReference>
<dbReference type="AlphaFoldDB" id="A0A4C1YIY5"/>
<gene>
    <name evidence="2" type="ORF">EVAR_45101_1</name>
</gene>
<dbReference type="EMBL" id="BGZK01001221">
    <property type="protein sequence ID" value="GBP74772.1"/>
    <property type="molecule type" value="Genomic_DNA"/>
</dbReference>
<evidence type="ECO:0000256" key="1">
    <source>
        <dbReference type="SAM" id="MobiDB-lite"/>
    </source>
</evidence>
<keyword evidence="3" id="KW-1185">Reference proteome</keyword>
<name>A0A4C1YIY5_EUMVA</name>
<reference evidence="2 3" key="1">
    <citation type="journal article" date="2019" name="Commun. Biol.">
        <title>The bagworm genome reveals a unique fibroin gene that provides high tensile strength.</title>
        <authorList>
            <person name="Kono N."/>
            <person name="Nakamura H."/>
            <person name="Ohtoshi R."/>
            <person name="Tomita M."/>
            <person name="Numata K."/>
            <person name="Arakawa K."/>
        </authorList>
    </citation>
    <scope>NUCLEOTIDE SEQUENCE [LARGE SCALE GENOMIC DNA]</scope>
</reference>
<accession>A0A4C1YIY5</accession>
<proteinExistence type="predicted"/>
<sequence length="131" mass="14336">MLIENSENYLAEINTSTIHLETAGASSQSSGRGVTSVLPASCLEIGYLMERIEGRAGRRSSHSVDDTQQLKPLFYVCILKIALQQMTITPVFKARSSSVYSIRIRVGLDGDRRGRGAAQTAKRREGSMTSQ</sequence>